<dbReference type="SUPFAM" id="SSF54593">
    <property type="entry name" value="Glyoxalase/Bleomycin resistance protein/Dihydroxybiphenyl dioxygenase"/>
    <property type="match status" value="1"/>
</dbReference>
<evidence type="ECO:0000313" key="2">
    <source>
        <dbReference type="EMBL" id="CAA9335865.1"/>
    </source>
</evidence>
<dbReference type="PANTHER" id="PTHR35908:SF1">
    <property type="entry name" value="CONSERVED PROTEIN"/>
    <property type="match status" value="1"/>
</dbReference>
<dbReference type="CDD" id="cd06587">
    <property type="entry name" value="VOC"/>
    <property type="match status" value="1"/>
</dbReference>
<dbReference type="PROSITE" id="PS51819">
    <property type="entry name" value="VOC"/>
    <property type="match status" value="1"/>
</dbReference>
<proteinExistence type="predicted"/>
<sequence>MHPLVARSGPCPGLHRTCPASATQQRGLRLHVSAPFWSAAAVNHITGIAALAIDCADAPALASFWQRLLGGEVAVDDDGDAELNGGPVRLDFLQVPEPKSVKNRLHLDLRSDDYDAAVRQALDAGASLADDVYDGRDWQVLRDPEGNEFCILRPR</sequence>
<dbReference type="InterPro" id="IPR037523">
    <property type="entry name" value="VOC_core"/>
</dbReference>
<dbReference type="EMBL" id="CADCUG010000072">
    <property type="protein sequence ID" value="CAA9335865.1"/>
    <property type="molecule type" value="Genomic_DNA"/>
</dbReference>
<dbReference type="Gene3D" id="3.10.180.10">
    <property type="entry name" value="2,3-Dihydroxybiphenyl 1,2-Dioxygenase, domain 1"/>
    <property type="match status" value="1"/>
</dbReference>
<name>A0A6J4LNU2_9ACTN</name>
<protein>
    <recommendedName>
        <fullName evidence="1">VOC domain-containing protein</fullName>
    </recommendedName>
</protein>
<dbReference type="InterPro" id="IPR029068">
    <property type="entry name" value="Glyas_Bleomycin-R_OHBP_Dase"/>
</dbReference>
<dbReference type="PANTHER" id="PTHR35908">
    <property type="entry name" value="HYPOTHETICAL FUSION PROTEIN"/>
    <property type="match status" value="1"/>
</dbReference>
<accession>A0A6J4LNU2</accession>
<feature type="domain" description="VOC" evidence="1">
    <location>
        <begin position="47"/>
        <end position="154"/>
    </location>
</feature>
<dbReference type="AlphaFoldDB" id="A0A6J4LNU2"/>
<evidence type="ECO:0000259" key="1">
    <source>
        <dbReference type="PROSITE" id="PS51819"/>
    </source>
</evidence>
<reference evidence="2" key="1">
    <citation type="submission" date="2020-02" db="EMBL/GenBank/DDBJ databases">
        <authorList>
            <person name="Meier V. D."/>
        </authorList>
    </citation>
    <scope>NUCLEOTIDE SEQUENCE</scope>
    <source>
        <strain evidence="2">AVDCRST_MAG29</strain>
    </source>
</reference>
<gene>
    <name evidence="2" type="ORF">AVDCRST_MAG29-1303</name>
</gene>
<dbReference type="InterPro" id="IPR041581">
    <property type="entry name" value="Glyoxalase_6"/>
</dbReference>
<dbReference type="Pfam" id="PF18029">
    <property type="entry name" value="Glyoxalase_6"/>
    <property type="match status" value="1"/>
</dbReference>
<organism evidence="2">
    <name type="scientific">uncultured Nocardioidaceae bacterium</name>
    <dbReference type="NCBI Taxonomy" id="253824"/>
    <lineage>
        <taxon>Bacteria</taxon>
        <taxon>Bacillati</taxon>
        <taxon>Actinomycetota</taxon>
        <taxon>Actinomycetes</taxon>
        <taxon>Propionibacteriales</taxon>
        <taxon>Nocardioidaceae</taxon>
        <taxon>environmental samples</taxon>
    </lineage>
</organism>